<proteinExistence type="predicted"/>
<evidence type="ECO:0000256" key="1">
    <source>
        <dbReference type="SAM" id="Phobius"/>
    </source>
</evidence>
<evidence type="ECO:0000313" key="3">
    <source>
        <dbReference type="EMBL" id="PNT71862.1"/>
    </source>
</evidence>
<feature type="transmembrane region" description="Helical" evidence="1">
    <location>
        <begin position="36"/>
        <end position="60"/>
    </location>
</feature>
<evidence type="ECO:0000313" key="4">
    <source>
        <dbReference type="EnsemblPlants" id="PNT71862"/>
    </source>
</evidence>
<keyword evidence="1" id="KW-1133">Transmembrane helix</keyword>
<dbReference type="Gramene" id="PNT71862">
    <property type="protein sequence ID" value="PNT71862"/>
    <property type="gene ID" value="BRADI_2g36557v3"/>
</dbReference>
<dbReference type="EMBL" id="CM000881">
    <property type="protein sequence ID" value="PNT71862.1"/>
    <property type="molecule type" value="Genomic_DNA"/>
</dbReference>
<sequence>MAATLKLRILAAAAAATVSLVGVATAADAPAAPPSTGAAVATGPVFAIRTLAAAAVGYLFC</sequence>
<dbReference type="AlphaFoldDB" id="A0A2K2DC73"/>
<protein>
    <submittedName>
        <fullName evidence="3 4">Uncharacterized protein</fullName>
    </submittedName>
</protein>
<keyword evidence="1" id="KW-0812">Transmembrane</keyword>
<dbReference type="Proteomes" id="UP000008810">
    <property type="component" value="Chromosome 2"/>
</dbReference>
<dbReference type="InParanoid" id="A0A2K2DC73"/>
<feature type="signal peptide" evidence="2">
    <location>
        <begin position="1"/>
        <end position="26"/>
    </location>
</feature>
<feature type="chain" id="PRO_5036043390" evidence="2">
    <location>
        <begin position="27"/>
        <end position="61"/>
    </location>
</feature>
<dbReference type="EnsemblPlants" id="PNT71862">
    <property type="protein sequence ID" value="PNT71862"/>
    <property type="gene ID" value="BRADI_2g36557v3"/>
</dbReference>
<evidence type="ECO:0000313" key="5">
    <source>
        <dbReference type="Proteomes" id="UP000008810"/>
    </source>
</evidence>
<reference evidence="4" key="3">
    <citation type="submission" date="2018-08" db="UniProtKB">
        <authorList>
            <consortium name="EnsemblPlants"/>
        </authorList>
    </citation>
    <scope>IDENTIFICATION</scope>
    <source>
        <strain evidence="4">cv. Bd21</strain>
    </source>
</reference>
<accession>A0A2K2DC73</accession>
<name>A0A2K2DC73_BRADI</name>
<dbReference type="FunCoup" id="A0A2K2DC73">
    <property type="interactions" value="1"/>
</dbReference>
<keyword evidence="5" id="KW-1185">Reference proteome</keyword>
<organism evidence="3">
    <name type="scientific">Brachypodium distachyon</name>
    <name type="common">Purple false brome</name>
    <name type="synonym">Trachynia distachya</name>
    <dbReference type="NCBI Taxonomy" id="15368"/>
    <lineage>
        <taxon>Eukaryota</taxon>
        <taxon>Viridiplantae</taxon>
        <taxon>Streptophyta</taxon>
        <taxon>Embryophyta</taxon>
        <taxon>Tracheophyta</taxon>
        <taxon>Spermatophyta</taxon>
        <taxon>Magnoliopsida</taxon>
        <taxon>Liliopsida</taxon>
        <taxon>Poales</taxon>
        <taxon>Poaceae</taxon>
        <taxon>BOP clade</taxon>
        <taxon>Pooideae</taxon>
        <taxon>Stipodae</taxon>
        <taxon>Brachypodieae</taxon>
        <taxon>Brachypodium</taxon>
    </lineage>
</organism>
<keyword evidence="2" id="KW-0732">Signal</keyword>
<evidence type="ECO:0000256" key="2">
    <source>
        <dbReference type="SAM" id="SignalP"/>
    </source>
</evidence>
<gene>
    <name evidence="3" type="ORF">BRADI_2g36557v3</name>
</gene>
<keyword evidence="1" id="KW-0472">Membrane</keyword>
<reference evidence="3 4" key="1">
    <citation type="journal article" date="2010" name="Nature">
        <title>Genome sequencing and analysis of the model grass Brachypodium distachyon.</title>
        <authorList>
            <consortium name="International Brachypodium Initiative"/>
        </authorList>
    </citation>
    <scope>NUCLEOTIDE SEQUENCE [LARGE SCALE GENOMIC DNA]</scope>
    <source>
        <strain evidence="3 4">Bd21</strain>
    </source>
</reference>
<reference evidence="3" key="2">
    <citation type="submission" date="2017-06" db="EMBL/GenBank/DDBJ databases">
        <title>WGS assembly of Brachypodium distachyon.</title>
        <authorList>
            <consortium name="The International Brachypodium Initiative"/>
            <person name="Lucas S."/>
            <person name="Harmon-Smith M."/>
            <person name="Lail K."/>
            <person name="Tice H."/>
            <person name="Grimwood J."/>
            <person name="Bruce D."/>
            <person name="Barry K."/>
            <person name="Shu S."/>
            <person name="Lindquist E."/>
            <person name="Wang M."/>
            <person name="Pitluck S."/>
            <person name="Vogel J.P."/>
            <person name="Garvin D.F."/>
            <person name="Mockler T.C."/>
            <person name="Schmutz J."/>
            <person name="Rokhsar D."/>
            <person name="Bevan M.W."/>
        </authorList>
    </citation>
    <scope>NUCLEOTIDE SEQUENCE</scope>
    <source>
        <strain evidence="3">Bd21</strain>
    </source>
</reference>